<comment type="similarity">
    <text evidence="1 6">Belongs to the thioredoxin family.</text>
</comment>
<dbReference type="InterPro" id="IPR013766">
    <property type="entry name" value="Thioredoxin_domain"/>
</dbReference>
<reference evidence="10 11" key="1">
    <citation type="journal article" date="2011" name="J. Bacteriol.">
        <title>Complete genome sequences of two hemotropic Mycoplasmas, Mycoplasma haemofelis strain Ohio2 and Mycoplasma suis strain Illinois.</title>
        <authorList>
            <person name="Messick J.B."/>
            <person name="Santos A.P."/>
            <person name="Guimaraes A.M."/>
        </authorList>
    </citation>
    <scope>NUCLEOTIDE SEQUENCE [LARGE SCALE GENOMIC DNA]</scope>
    <source>
        <strain evidence="10 11">Illinois</strain>
    </source>
</reference>
<protein>
    <recommendedName>
        <fullName evidence="6">Thioredoxin</fullName>
    </recommendedName>
</protein>
<name>F0QS40_MYCSL</name>
<dbReference type="InterPro" id="IPR005746">
    <property type="entry name" value="Thioredoxin"/>
</dbReference>
<evidence type="ECO:0000256" key="3">
    <source>
        <dbReference type="ARBA" id="ARBA00022982"/>
    </source>
</evidence>
<dbReference type="KEGG" id="mss:MSU_0786"/>
<sequence>MITINSQEELNTLLEKGNVVIDFYADWCPPCRQLMPVLEKLSISDKFRDTIQFVKVNVTQFAELARKYEVSSIPTLVFSSLNKDQVEKHLGFKDEDQLTSLLEQYFT</sequence>
<dbReference type="Gene3D" id="3.40.30.10">
    <property type="entry name" value="Glutaredoxin"/>
    <property type="match status" value="1"/>
</dbReference>
<proteinExistence type="inferred from homology"/>
<evidence type="ECO:0000313" key="11">
    <source>
        <dbReference type="Proteomes" id="UP000007484"/>
    </source>
</evidence>
<feature type="site" description="Contributes to redox potential value" evidence="7">
    <location>
        <position position="29"/>
    </location>
</feature>
<dbReference type="EMBL" id="CP002525">
    <property type="protein sequence ID" value="ADX98310.1"/>
    <property type="molecule type" value="Genomic_DNA"/>
</dbReference>
<dbReference type="PROSITE" id="PS51352">
    <property type="entry name" value="THIOREDOXIN_2"/>
    <property type="match status" value="1"/>
</dbReference>
<feature type="domain" description="Thioredoxin" evidence="9">
    <location>
        <begin position="1"/>
        <end position="107"/>
    </location>
</feature>
<dbReference type="Proteomes" id="UP000007484">
    <property type="component" value="Chromosome"/>
</dbReference>
<evidence type="ECO:0000313" key="10">
    <source>
        <dbReference type="EMBL" id="ADX98310.1"/>
    </source>
</evidence>
<dbReference type="InterPro" id="IPR036249">
    <property type="entry name" value="Thioredoxin-like_sf"/>
</dbReference>
<evidence type="ECO:0000256" key="1">
    <source>
        <dbReference type="ARBA" id="ARBA00008987"/>
    </source>
</evidence>
<keyword evidence="4 8" id="KW-1015">Disulfide bond</keyword>
<dbReference type="RefSeq" id="WP_013609426.1">
    <property type="nucleotide sequence ID" value="NC_015155.1"/>
</dbReference>
<dbReference type="SUPFAM" id="SSF52833">
    <property type="entry name" value="Thioredoxin-like"/>
    <property type="match status" value="1"/>
</dbReference>
<dbReference type="PANTHER" id="PTHR45663:SF11">
    <property type="entry name" value="GEO12009P1"/>
    <property type="match status" value="1"/>
</dbReference>
<keyword evidence="3" id="KW-0249">Electron transport</keyword>
<feature type="disulfide bond" description="Redox-active" evidence="8">
    <location>
        <begin position="28"/>
        <end position="31"/>
    </location>
</feature>
<feature type="active site" description="Nucleophile" evidence="7">
    <location>
        <position position="28"/>
    </location>
</feature>
<evidence type="ECO:0000256" key="5">
    <source>
        <dbReference type="ARBA" id="ARBA00023284"/>
    </source>
</evidence>
<accession>F0QS40</accession>
<dbReference type="PRINTS" id="PR00421">
    <property type="entry name" value="THIOREDOXIN"/>
</dbReference>
<dbReference type="GO" id="GO:0005737">
    <property type="term" value="C:cytoplasm"/>
    <property type="evidence" value="ECO:0007669"/>
    <property type="project" value="TreeGrafter"/>
</dbReference>
<keyword evidence="11" id="KW-1185">Reference proteome</keyword>
<feature type="active site" description="Nucleophile" evidence="7">
    <location>
        <position position="31"/>
    </location>
</feature>
<organism evidence="10 11">
    <name type="scientific">Mycoplasma suis (strain Illinois)</name>
    <dbReference type="NCBI Taxonomy" id="768700"/>
    <lineage>
        <taxon>Bacteria</taxon>
        <taxon>Bacillati</taxon>
        <taxon>Mycoplasmatota</taxon>
        <taxon>Mollicutes</taxon>
        <taxon>Mycoplasmataceae</taxon>
        <taxon>Mycoplasma</taxon>
    </lineage>
</organism>
<evidence type="ECO:0000256" key="7">
    <source>
        <dbReference type="PIRSR" id="PIRSR000077-1"/>
    </source>
</evidence>
<keyword evidence="5 8" id="KW-0676">Redox-active center</keyword>
<keyword evidence="2" id="KW-0813">Transport</keyword>
<dbReference type="Pfam" id="PF00085">
    <property type="entry name" value="Thioredoxin"/>
    <property type="match status" value="1"/>
</dbReference>
<evidence type="ECO:0000259" key="9">
    <source>
        <dbReference type="PROSITE" id="PS51352"/>
    </source>
</evidence>
<feature type="site" description="Deprotonates C-terminal active site Cys" evidence="7">
    <location>
        <position position="22"/>
    </location>
</feature>
<dbReference type="PANTHER" id="PTHR45663">
    <property type="entry name" value="GEO12009P1"/>
    <property type="match status" value="1"/>
</dbReference>
<dbReference type="PROSITE" id="PS00194">
    <property type="entry name" value="THIOREDOXIN_1"/>
    <property type="match status" value="1"/>
</dbReference>
<dbReference type="PIRSF" id="PIRSF000077">
    <property type="entry name" value="Thioredoxin"/>
    <property type="match status" value="1"/>
</dbReference>
<dbReference type="STRING" id="768700.MSU_0786"/>
<evidence type="ECO:0000256" key="6">
    <source>
        <dbReference type="PIRNR" id="PIRNR000077"/>
    </source>
</evidence>
<evidence type="ECO:0000256" key="2">
    <source>
        <dbReference type="ARBA" id="ARBA00022448"/>
    </source>
</evidence>
<feature type="site" description="Contributes to redox potential value" evidence="7">
    <location>
        <position position="30"/>
    </location>
</feature>
<gene>
    <name evidence="10" type="primary">trx</name>
    <name evidence="10" type="ordered locus">MSU_0786</name>
</gene>
<evidence type="ECO:0000256" key="8">
    <source>
        <dbReference type="PIRSR" id="PIRSR000077-4"/>
    </source>
</evidence>
<dbReference type="AlphaFoldDB" id="F0QS40"/>
<dbReference type="HOGENOM" id="CLU_090389_10_4_14"/>
<dbReference type="GO" id="GO:0015035">
    <property type="term" value="F:protein-disulfide reductase activity"/>
    <property type="evidence" value="ECO:0007669"/>
    <property type="project" value="InterPro"/>
</dbReference>
<dbReference type="InterPro" id="IPR017937">
    <property type="entry name" value="Thioredoxin_CS"/>
</dbReference>
<evidence type="ECO:0000256" key="4">
    <source>
        <dbReference type="ARBA" id="ARBA00023157"/>
    </source>
</evidence>
<dbReference type="CDD" id="cd02947">
    <property type="entry name" value="TRX_family"/>
    <property type="match status" value="1"/>
</dbReference>